<comment type="caution">
    <text evidence="1">The sequence shown here is derived from an EMBL/GenBank/DDBJ whole genome shotgun (WGS) entry which is preliminary data.</text>
</comment>
<name>A0A8S1QZY5_9CILI</name>
<gene>
    <name evidence="1" type="ORF">PSON_ATCC_30995.1.T1250179</name>
</gene>
<evidence type="ECO:0000313" key="2">
    <source>
        <dbReference type="Proteomes" id="UP000692954"/>
    </source>
</evidence>
<dbReference type="AlphaFoldDB" id="A0A8S1QZY5"/>
<keyword evidence="2" id="KW-1185">Reference proteome</keyword>
<reference evidence="1" key="1">
    <citation type="submission" date="2021-01" db="EMBL/GenBank/DDBJ databases">
        <authorList>
            <consortium name="Genoscope - CEA"/>
            <person name="William W."/>
        </authorList>
    </citation>
    <scope>NUCLEOTIDE SEQUENCE</scope>
</reference>
<organism evidence="1 2">
    <name type="scientific">Paramecium sonneborni</name>
    <dbReference type="NCBI Taxonomy" id="65129"/>
    <lineage>
        <taxon>Eukaryota</taxon>
        <taxon>Sar</taxon>
        <taxon>Alveolata</taxon>
        <taxon>Ciliophora</taxon>
        <taxon>Intramacronucleata</taxon>
        <taxon>Oligohymenophorea</taxon>
        <taxon>Peniculida</taxon>
        <taxon>Parameciidae</taxon>
        <taxon>Paramecium</taxon>
    </lineage>
</organism>
<protein>
    <submittedName>
        <fullName evidence="1">Uncharacterized protein</fullName>
    </submittedName>
</protein>
<accession>A0A8S1QZY5</accession>
<proteinExistence type="predicted"/>
<dbReference type="EMBL" id="CAJJDN010000125">
    <property type="protein sequence ID" value="CAD8120362.1"/>
    <property type="molecule type" value="Genomic_DNA"/>
</dbReference>
<evidence type="ECO:0000313" key="1">
    <source>
        <dbReference type="EMBL" id="CAD8120362.1"/>
    </source>
</evidence>
<dbReference type="Proteomes" id="UP000692954">
    <property type="component" value="Unassembled WGS sequence"/>
</dbReference>
<sequence>MTINLKAAEEKKAEYHVSYPKQQQKQKLVFLYLIMLNNQKDSAIDQKKLISLEASIKNQKHEYNQQRINDIIQIIFFLISDQPCLTIMQLNQNKGQVFQLIQAKYFSYLDLEINNEKKPSQISSKAAKLNIQG</sequence>